<sequence length="113" mass="13172">MSNEDLPTVLSLLDDEHARQILRATSVDRVSKTELAEECDVSLPTISRRVDRLEKAGLVREETRLRSDGHHDAVYVAQLDRFEVRLADGEFKWDLKQMDRDMSDELERLWGKF</sequence>
<dbReference type="InterPro" id="IPR011991">
    <property type="entry name" value="ArsR-like_HTH"/>
</dbReference>
<accession>A0ABD5VZB5</accession>
<dbReference type="EMBL" id="JBHSZI010000001">
    <property type="protein sequence ID" value="MFC7057839.1"/>
    <property type="molecule type" value="Genomic_DNA"/>
</dbReference>
<dbReference type="Pfam" id="PF12840">
    <property type="entry name" value="HTH_20"/>
    <property type="match status" value="1"/>
</dbReference>
<dbReference type="CDD" id="cd00090">
    <property type="entry name" value="HTH_ARSR"/>
    <property type="match status" value="1"/>
</dbReference>
<dbReference type="Gene3D" id="1.10.10.10">
    <property type="entry name" value="Winged helix-like DNA-binding domain superfamily/Winged helix DNA-binding domain"/>
    <property type="match status" value="1"/>
</dbReference>
<comment type="caution">
    <text evidence="1">The sequence shown here is derived from an EMBL/GenBank/DDBJ whole genome shotgun (WGS) entry which is preliminary data.</text>
</comment>
<proteinExistence type="predicted"/>
<protein>
    <submittedName>
        <fullName evidence="1">ArsR/SmtB family transcription factor</fullName>
    </submittedName>
</protein>
<name>A0ABD5VZB5_9EURY</name>
<keyword evidence="2" id="KW-1185">Reference proteome</keyword>
<dbReference type="GeneID" id="76629769"/>
<dbReference type="RefSeq" id="WP_267163632.1">
    <property type="nucleotide sequence ID" value="NZ_CP112972.1"/>
</dbReference>
<dbReference type="InterPro" id="IPR036390">
    <property type="entry name" value="WH_DNA-bd_sf"/>
</dbReference>
<evidence type="ECO:0000313" key="1">
    <source>
        <dbReference type="EMBL" id="MFC7057839.1"/>
    </source>
</evidence>
<dbReference type="InterPro" id="IPR036388">
    <property type="entry name" value="WH-like_DNA-bd_sf"/>
</dbReference>
<reference evidence="1 2" key="1">
    <citation type="journal article" date="2019" name="Int. J. Syst. Evol. Microbiol.">
        <title>The Global Catalogue of Microorganisms (GCM) 10K type strain sequencing project: providing services to taxonomists for standard genome sequencing and annotation.</title>
        <authorList>
            <consortium name="The Broad Institute Genomics Platform"/>
            <consortium name="The Broad Institute Genome Sequencing Center for Infectious Disease"/>
            <person name="Wu L."/>
            <person name="Ma J."/>
        </authorList>
    </citation>
    <scope>NUCLEOTIDE SEQUENCE [LARGE SCALE GENOMIC DNA]</scope>
    <source>
        <strain evidence="1 2">JCM 30072</strain>
    </source>
</reference>
<organism evidence="1 2">
    <name type="scientific">Halovenus salina</name>
    <dbReference type="NCBI Taxonomy" id="1510225"/>
    <lineage>
        <taxon>Archaea</taxon>
        <taxon>Methanobacteriati</taxon>
        <taxon>Methanobacteriota</taxon>
        <taxon>Stenosarchaea group</taxon>
        <taxon>Halobacteria</taxon>
        <taxon>Halobacteriales</taxon>
        <taxon>Haloarculaceae</taxon>
        <taxon>Halovenus</taxon>
    </lineage>
</organism>
<dbReference type="SUPFAM" id="SSF46785">
    <property type="entry name" value="Winged helix' DNA-binding domain"/>
    <property type="match status" value="1"/>
</dbReference>
<dbReference type="AlphaFoldDB" id="A0ABD5VZB5"/>
<evidence type="ECO:0000313" key="2">
    <source>
        <dbReference type="Proteomes" id="UP001596445"/>
    </source>
</evidence>
<gene>
    <name evidence="1" type="ORF">ACFQQG_06220</name>
</gene>
<dbReference type="PRINTS" id="PR00033">
    <property type="entry name" value="HTHASNC"/>
</dbReference>
<dbReference type="InterPro" id="IPR000485">
    <property type="entry name" value="AsnC-type_HTH_dom"/>
</dbReference>
<dbReference type="Proteomes" id="UP001596445">
    <property type="component" value="Unassembled WGS sequence"/>
</dbReference>